<organism evidence="1">
    <name type="scientific">Iridovirus LCIVAC01</name>
    <dbReference type="NCBI Taxonomy" id="2506607"/>
    <lineage>
        <taxon>Viruses</taxon>
        <taxon>Varidnaviria</taxon>
        <taxon>Bamfordvirae</taxon>
        <taxon>Nucleocytoviricota</taxon>
        <taxon>Megaviricetes</taxon>
        <taxon>Pimascovirales</taxon>
        <taxon>Pimascovirales incertae sedis</taxon>
        <taxon>Iridoviridae</taxon>
    </lineage>
</organism>
<evidence type="ECO:0000313" key="1">
    <source>
        <dbReference type="EMBL" id="QBK85198.1"/>
    </source>
</evidence>
<protein>
    <submittedName>
        <fullName evidence="1">Uncharacterized protein</fullName>
    </submittedName>
</protein>
<name>A0A481YPP1_9VIRU</name>
<sequence>MNSELTILNSLPEDPTTEGVEIEGVILSLVEMRRLYSRYATEKDKKYLGKDIFEDEERIADEELDGIYSDWDYREMNDLLYDWITERIEPDTTLVWDPSVPVLVLYSGELSEESLRELERKTGKGAVNVDKYIE</sequence>
<reference evidence="1" key="1">
    <citation type="journal article" date="2019" name="MBio">
        <title>Virus Genomes from Deep Sea Sediments Expand the Ocean Megavirome and Support Independent Origins of Viral Gigantism.</title>
        <authorList>
            <person name="Backstrom D."/>
            <person name="Yutin N."/>
            <person name="Jorgensen S.L."/>
            <person name="Dharamshi J."/>
            <person name="Homa F."/>
            <person name="Zaremba-Niedwiedzka K."/>
            <person name="Spang A."/>
            <person name="Wolf Y.I."/>
            <person name="Koonin E.V."/>
            <person name="Ettema T.J."/>
        </authorList>
    </citation>
    <scope>NUCLEOTIDE SEQUENCE</scope>
</reference>
<gene>
    <name evidence="1" type="ORF">LCIVAC01_00070</name>
</gene>
<proteinExistence type="predicted"/>
<dbReference type="EMBL" id="MK500308">
    <property type="protein sequence ID" value="QBK85198.1"/>
    <property type="molecule type" value="Genomic_DNA"/>
</dbReference>
<accession>A0A481YPP1</accession>